<dbReference type="STRING" id="421072.SAMN04488097_1587"/>
<dbReference type="InterPro" id="IPR050925">
    <property type="entry name" value="Rhomboid_protease_S54"/>
</dbReference>
<dbReference type="Proteomes" id="UP000028623">
    <property type="component" value="Unassembled WGS sequence"/>
</dbReference>
<gene>
    <name evidence="9" type="ORF">IO89_03110</name>
</gene>
<protein>
    <submittedName>
        <fullName evidence="9">Membrane protein</fullName>
    </submittedName>
</protein>
<dbReference type="PANTHER" id="PTHR43731:SF14">
    <property type="entry name" value="PRESENILIN-ASSOCIATED RHOMBOID-LIKE PROTEIN, MITOCHONDRIAL"/>
    <property type="match status" value="1"/>
</dbReference>
<feature type="transmembrane region" description="Helical" evidence="7">
    <location>
        <begin position="161"/>
        <end position="184"/>
    </location>
</feature>
<dbReference type="Gene3D" id="1.20.1540.10">
    <property type="entry name" value="Rhomboid-like"/>
    <property type="match status" value="1"/>
</dbReference>
<organism evidence="9 10">
    <name type="scientific">Epilithonimonas lactis</name>
    <dbReference type="NCBI Taxonomy" id="421072"/>
    <lineage>
        <taxon>Bacteria</taxon>
        <taxon>Pseudomonadati</taxon>
        <taxon>Bacteroidota</taxon>
        <taxon>Flavobacteriia</taxon>
        <taxon>Flavobacteriales</taxon>
        <taxon>Weeksellaceae</taxon>
        <taxon>Chryseobacterium group</taxon>
        <taxon>Epilithonimonas</taxon>
    </lineage>
</organism>
<reference evidence="9 10" key="1">
    <citation type="submission" date="2014-07" db="EMBL/GenBank/DDBJ databases">
        <title>Epilithonimonas lactis LMG 22401 Genome.</title>
        <authorList>
            <person name="Pipes S.E."/>
            <person name="Stropko S.J."/>
        </authorList>
    </citation>
    <scope>NUCLEOTIDE SEQUENCE [LARGE SCALE GENOMIC DNA]</scope>
    <source>
        <strain evidence="9 10">LMG 24401</strain>
    </source>
</reference>
<feature type="domain" description="Peptidase S54 rhomboid" evidence="8">
    <location>
        <begin position="46"/>
        <end position="111"/>
    </location>
</feature>
<evidence type="ECO:0000313" key="10">
    <source>
        <dbReference type="Proteomes" id="UP000028623"/>
    </source>
</evidence>
<dbReference type="SUPFAM" id="SSF144091">
    <property type="entry name" value="Rhomboid-like"/>
    <property type="match status" value="1"/>
</dbReference>
<dbReference type="eggNOG" id="COG0705">
    <property type="taxonomic scope" value="Bacteria"/>
</dbReference>
<feature type="transmembrane region" description="Helical" evidence="7">
    <location>
        <begin position="93"/>
        <end position="114"/>
    </location>
</feature>
<proteinExistence type="inferred from homology"/>
<accession>A0A085BM88</accession>
<comment type="subcellular location">
    <subcellularLocation>
        <location evidence="1">Membrane</location>
        <topology evidence="1">Multi-pass membrane protein</topology>
    </subcellularLocation>
</comment>
<keyword evidence="4" id="KW-0378">Hydrolase</keyword>
<evidence type="ECO:0000256" key="3">
    <source>
        <dbReference type="ARBA" id="ARBA00022692"/>
    </source>
</evidence>
<feature type="transmembrane region" description="Helical" evidence="7">
    <location>
        <begin position="205"/>
        <end position="223"/>
    </location>
</feature>
<feature type="domain" description="Peptidase S54 rhomboid" evidence="8">
    <location>
        <begin position="165"/>
        <end position="244"/>
    </location>
</feature>
<feature type="transmembrane region" description="Helical" evidence="7">
    <location>
        <begin position="64"/>
        <end position="81"/>
    </location>
</feature>
<keyword evidence="6 7" id="KW-0472">Membrane</keyword>
<keyword evidence="5 7" id="KW-1133">Transmembrane helix</keyword>
<dbReference type="EMBL" id="JPLY01000001">
    <property type="protein sequence ID" value="KFC23583.1"/>
    <property type="molecule type" value="Genomic_DNA"/>
</dbReference>
<evidence type="ECO:0000256" key="6">
    <source>
        <dbReference type="ARBA" id="ARBA00023136"/>
    </source>
</evidence>
<name>A0A085BM88_9FLAO</name>
<evidence type="ECO:0000256" key="5">
    <source>
        <dbReference type="ARBA" id="ARBA00022989"/>
    </source>
</evidence>
<evidence type="ECO:0000313" key="9">
    <source>
        <dbReference type="EMBL" id="KFC23583.1"/>
    </source>
</evidence>
<dbReference type="InterPro" id="IPR035952">
    <property type="entry name" value="Rhomboid-like_sf"/>
</dbReference>
<dbReference type="PANTHER" id="PTHR43731">
    <property type="entry name" value="RHOMBOID PROTEASE"/>
    <property type="match status" value="1"/>
</dbReference>
<dbReference type="GO" id="GO:0004252">
    <property type="term" value="F:serine-type endopeptidase activity"/>
    <property type="evidence" value="ECO:0007669"/>
    <property type="project" value="InterPro"/>
</dbReference>
<comment type="caution">
    <text evidence="9">The sequence shown here is derived from an EMBL/GenBank/DDBJ whole genome shotgun (WGS) entry which is preliminary data.</text>
</comment>
<dbReference type="InterPro" id="IPR022764">
    <property type="entry name" value="Peptidase_S54_rhomboid_dom"/>
</dbReference>
<dbReference type="RefSeq" id="WP_034973495.1">
    <property type="nucleotide sequence ID" value="NZ_FOFI01000002.1"/>
</dbReference>
<evidence type="ECO:0000256" key="2">
    <source>
        <dbReference type="ARBA" id="ARBA00009045"/>
    </source>
</evidence>
<comment type="similarity">
    <text evidence="2">Belongs to the peptidase S54 family.</text>
</comment>
<feature type="transmembrane region" description="Helical" evidence="7">
    <location>
        <begin position="12"/>
        <end position="31"/>
    </location>
</feature>
<dbReference type="AlphaFoldDB" id="A0A085BM88"/>
<evidence type="ECO:0000259" key="8">
    <source>
        <dbReference type="Pfam" id="PF01694"/>
    </source>
</evidence>
<evidence type="ECO:0000256" key="1">
    <source>
        <dbReference type="ARBA" id="ARBA00004141"/>
    </source>
</evidence>
<evidence type="ECO:0000256" key="4">
    <source>
        <dbReference type="ARBA" id="ARBA00022801"/>
    </source>
</evidence>
<dbReference type="Pfam" id="PF01694">
    <property type="entry name" value="Rhomboid"/>
    <property type="match status" value="2"/>
</dbReference>
<dbReference type="OrthoDB" id="9807874at2"/>
<sequence length="254" mass="29050">MFPQITPVTRNIIILNVIFYIVSNFVSYPLLYDKFSGYFPLSPNFESWQIVTHMFMHSSFKEPGGTLFHIIFNMFTLYSFGPVLEQVLGQKKFIILYFAAGLGGFVLFNMWNYYEVSQLTNYLTSQGFDIHDVYKTVDTRQIKYYPQFSDKEGIDSSARELFAILKTPMVGASGAIFGIIAAFSTLFPDAKLMFMFIPFPIKAKYLTPIIIAVSIFLGLRQFSGDNIAHFAHLGGALIGYLFVLNFKKNRDRIQ</sequence>
<keyword evidence="3 7" id="KW-0812">Transmembrane</keyword>
<feature type="transmembrane region" description="Helical" evidence="7">
    <location>
        <begin position="229"/>
        <end position="246"/>
    </location>
</feature>
<evidence type="ECO:0000256" key="7">
    <source>
        <dbReference type="SAM" id="Phobius"/>
    </source>
</evidence>
<keyword evidence="10" id="KW-1185">Reference proteome</keyword>
<dbReference type="GO" id="GO:0016020">
    <property type="term" value="C:membrane"/>
    <property type="evidence" value="ECO:0007669"/>
    <property type="project" value="UniProtKB-SubCell"/>
</dbReference>